<keyword evidence="14" id="KW-1185">Reference proteome</keyword>
<dbReference type="NCBIfam" id="NF002849">
    <property type="entry name" value="PRK03113.1"/>
    <property type="match status" value="1"/>
</dbReference>
<evidence type="ECO:0000256" key="6">
    <source>
        <dbReference type="ARBA" id="ARBA00022989"/>
    </source>
</evidence>
<comment type="similarity">
    <text evidence="2">Belongs to the DsbB family. BdbC subfamily.</text>
</comment>
<dbReference type="EMBL" id="CP035492">
    <property type="protein sequence ID" value="QAY65699.1"/>
    <property type="molecule type" value="Genomic_DNA"/>
</dbReference>
<evidence type="ECO:0000256" key="1">
    <source>
        <dbReference type="ARBA" id="ARBA00004141"/>
    </source>
</evidence>
<dbReference type="Proteomes" id="UP000293568">
    <property type="component" value="Chromosome"/>
</dbReference>
<keyword evidence="7" id="KW-0560">Oxidoreductase</keyword>
<feature type="transmembrane region" description="Helical" evidence="12">
    <location>
        <begin position="43"/>
        <end position="61"/>
    </location>
</feature>
<keyword evidence="9" id="KW-1015">Disulfide bond</keyword>
<feature type="transmembrane region" description="Helical" evidence="12">
    <location>
        <begin position="68"/>
        <end position="87"/>
    </location>
</feature>
<dbReference type="PANTHER" id="PTHR43469">
    <property type="entry name" value="DISULFIDE FORMATION PROTEIN-RELATED"/>
    <property type="match status" value="1"/>
</dbReference>
<feature type="transmembrane region" description="Helical" evidence="12">
    <location>
        <begin position="113"/>
        <end position="137"/>
    </location>
</feature>
<evidence type="ECO:0000256" key="11">
    <source>
        <dbReference type="ARBA" id="ARBA00023284"/>
    </source>
</evidence>
<dbReference type="GO" id="GO:0015035">
    <property type="term" value="F:protein-disulfide reductase activity"/>
    <property type="evidence" value="ECO:0007669"/>
    <property type="project" value="InterPro"/>
</dbReference>
<keyword evidence="10" id="KW-0143">Chaperone</keyword>
<evidence type="ECO:0000313" key="14">
    <source>
        <dbReference type="Proteomes" id="UP000293568"/>
    </source>
</evidence>
<name>A0A4P6EVJ5_9BACL</name>
<sequence>MDARASWFARNSLYFAWIVSLAATGGSLYFSEIANYIPCNLCWFQRIFMYPQVILLGIAAYRGDRGIIRYSLPLSIIGGIISVYHNLEIWFPKLAEVAPCRAGVPCTFNYVNWFGFITIPLMALTAFVLITLCLSFGRAGRQQ</sequence>
<evidence type="ECO:0000256" key="5">
    <source>
        <dbReference type="ARBA" id="ARBA00022982"/>
    </source>
</evidence>
<dbReference type="InterPro" id="IPR003752">
    <property type="entry name" value="DiS_bond_form_DsbB/BdbC"/>
</dbReference>
<evidence type="ECO:0000256" key="7">
    <source>
        <dbReference type="ARBA" id="ARBA00023002"/>
    </source>
</evidence>
<proteinExistence type="inferred from homology"/>
<keyword evidence="4 12" id="KW-0812">Transmembrane</keyword>
<keyword evidence="6 12" id="KW-1133">Transmembrane helix</keyword>
<dbReference type="RefSeq" id="WP_129438509.1">
    <property type="nucleotide sequence ID" value="NZ_CP035492.1"/>
</dbReference>
<dbReference type="PIRSF" id="PIRSF036659">
    <property type="entry name" value="BdbC"/>
    <property type="match status" value="1"/>
</dbReference>
<evidence type="ECO:0000313" key="13">
    <source>
        <dbReference type="EMBL" id="QAY65699.1"/>
    </source>
</evidence>
<accession>A0A4P6EVJ5</accession>
<dbReference type="InterPro" id="IPR012187">
    <property type="entry name" value="Disulphide_bond_form_BdbC"/>
</dbReference>
<dbReference type="SUPFAM" id="SSF158442">
    <property type="entry name" value="DsbB-like"/>
    <property type="match status" value="1"/>
</dbReference>
<evidence type="ECO:0000256" key="8">
    <source>
        <dbReference type="ARBA" id="ARBA00023136"/>
    </source>
</evidence>
<dbReference type="InterPro" id="IPR023380">
    <property type="entry name" value="DsbB-like_sf"/>
</dbReference>
<dbReference type="PANTHER" id="PTHR43469:SF1">
    <property type="entry name" value="SPBETA PROPHAGE-DERIVED DISULFIDE BOND FORMATION PROTEIN B"/>
    <property type="match status" value="1"/>
</dbReference>
<dbReference type="OrthoDB" id="158402at2"/>
<evidence type="ECO:0000256" key="12">
    <source>
        <dbReference type="SAM" id="Phobius"/>
    </source>
</evidence>
<keyword evidence="3" id="KW-0813">Transport</keyword>
<evidence type="ECO:0000256" key="4">
    <source>
        <dbReference type="ARBA" id="ARBA00022692"/>
    </source>
</evidence>
<evidence type="ECO:0000256" key="9">
    <source>
        <dbReference type="ARBA" id="ARBA00023157"/>
    </source>
</evidence>
<gene>
    <name evidence="13" type="ORF">ET464_04180</name>
</gene>
<dbReference type="GO" id="GO:0016020">
    <property type="term" value="C:membrane"/>
    <property type="evidence" value="ECO:0007669"/>
    <property type="project" value="UniProtKB-SubCell"/>
</dbReference>
<protein>
    <submittedName>
        <fullName evidence="13">Disulfide bond formation protein B</fullName>
    </submittedName>
</protein>
<evidence type="ECO:0000256" key="2">
    <source>
        <dbReference type="ARBA" id="ARBA00007602"/>
    </source>
</evidence>
<evidence type="ECO:0000256" key="3">
    <source>
        <dbReference type="ARBA" id="ARBA00022448"/>
    </source>
</evidence>
<dbReference type="GO" id="GO:0006457">
    <property type="term" value="P:protein folding"/>
    <property type="evidence" value="ECO:0007669"/>
    <property type="project" value="InterPro"/>
</dbReference>
<feature type="transmembrane region" description="Helical" evidence="12">
    <location>
        <begin position="12"/>
        <end position="31"/>
    </location>
</feature>
<keyword evidence="11" id="KW-0676">Redox-active center</keyword>
<keyword evidence="5" id="KW-0249">Electron transport</keyword>
<dbReference type="KEGG" id="pprt:ET464_04180"/>
<comment type="subcellular location">
    <subcellularLocation>
        <location evidence="1">Membrane</location>
        <topology evidence="1">Multi-pass membrane protein</topology>
    </subcellularLocation>
</comment>
<reference evidence="13 14" key="1">
    <citation type="submission" date="2019-01" db="EMBL/GenBank/DDBJ databases">
        <title>Genome sequencing of strain FW100M-2.</title>
        <authorList>
            <person name="Heo J."/>
            <person name="Kim S.-J."/>
            <person name="Kim J.-S."/>
            <person name="Hong S.-B."/>
            <person name="Kwon S.-W."/>
        </authorList>
    </citation>
    <scope>NUCLEOTIDE SEQUENCE [LARGE SCALE GENOMIC DNA]</scope>
    <source>
        <strain evidence="13 14">FW100M-2</strain>
    </source>
</reference>
<keyword evidence="8 12" id="KW-0472">Membrane</keyword>
<organism evidence="13 14">
    <name type="scientific">Paenibacillus protaetiae</name>
    <dbReference type="NCBI Taxonomy" id="2509456"/>
    <lineage>
        <taxon>Bacteria</taxon>
        <taxon>Bacillati</taxon>
        <taxon>Bacillota</taxon>
        <taxon>Bacilli</taxon>
        <taxon>Bacillales</taxon>
        <taxon>Paenibacillaceae</taxon>
        <taxon>Paenibacillus</taxon>
    </lineage>
</organism>
<dbReference type="Gene3D" id="1.20.1550.10">
    <property type="entry name" value="DsbB-like"/>
    <property type="match status" value="1"/>
</dbReference>
<dbReference type="Pfam" id="PF02600">
    <property type="entry name" value="DsbB"/>
    <property type="match status" value="1"/>
</dbReference>
<evidence type="ECO:0000256" key="10">
    <source>
        <dbReference type="ARBA" id="ARBA00023186"/>
    </source>
</evidence>
<dbReference type="HAMAP" id="MF_00287">
    <property type="entry name" value="BdbC"/>
    <property type="match status" value="1"/>
</dbReference>
<dbReference type="AlphaFoldDB" id="A0A4P6EVJ5"/>